<feature type="transmembrane region" description="Helical" evidence="12">
    <location>
        <begin position="446"/>
        <end position="473"/>
    </location>
</feature>
<dbReference type="InterPro" id="IPR017978">
    <property type="entry name" value="GPCR_3_C"/>
</dbReference>
<keyword evidence="10" id="KW-0807">Transducer</keyword>
<evidence type="ECO:0000256" key="8">
    <source>
        <dbReference type="ARBA" id="ARBA00023170"/>
    </source>
</evidence>
<feature type="non-terminal residue" evidence="15">
    <location>
        <position position="1"/>
    </location>
</feature>
<dbReference type="Pfam" id="PF00003">
    <property type="entry name" value="7tm_3"/>
    <property type="match status" value="1"/>
</dbReference>
<keyword evidence="6" id="KW-0297">G-protein coupled receptor</keyword>
<keyword evidence="7 12" id="KW-0472">Membrane</keyword>
<feature type="region of interest" description="Disordered" evidence="11">
    <location>
        <begin position="545"/>
        <end position="578"/>
    </location>
</feature>
<feature type="transmembrane region" description="Helical" evidence="12">
    <location>
        <begin position="343"/>
        <end position="363"/>
    </location>
</feature>
<name>A0AAN5D4Q4_9BILA</name>
<evidence type="ECO:0000256" key="9">
    <source>
        <dbReference type="ARBA" id="ARBA00023180"/>
    </source>
</evidence>
<keyword evidence="4 12" id="KW-0812">Transmembrane</keyword>
<dbReference type="Proteomes" id="UP001328107">
    <property type="component" value="Unassembled WGS sequence"/>
</dbReference>
<dbReference type="EMBL" id="BTRK01000005">
    <property type="protein sequence ID" value="GMR55672.1"/>
    <property type="molecule type" value="Genomic_DNA"/>
</dbReference>
<protein>
    <recommendedName>
        <fullName evidence="14">G-protein coupled receptors family 3 profile domain-containing protein</fullName>
    </recommendedName>
</protein>
<feature type="transmembrane region" description="Helical" evidence="12">
    <location>
        <begin position="268"/>
        <end position="287"/>
    </location>
</feature>
<comment type="caution">
    <text evidence="15">The sequence shown here is derived from an EMBL/GenBank/DDBJ whole genome shotgun (WGS) entry which is preliminary data.</text>
</comment>
<dbReference type="GO" id="GO:0004930">
    <property type="term" value="F:G protein-coupled receptor activity"/>
    <property type="evidence" value="ECO:0007669"/>
    <property type="project" value="UniProtKB-KW"/>
</dbReference>
<evidence type="ECO:0000256" key="13">
    <source>
        <dbReference type="SAM" id="SignalP"/>
    </source>
</evidence>
<evidence type="ECO:0000259" key="14">
    <source>
        <dbReference type="Pfam" id="PF00003"/>
    </source>
</evidence>
<evidence type="ECO:0000313" key="15">
    <source>
        <dbReference type="EMBL" id="GMR55672.1"/>
    </source>
</evidence>
<evidence type="ECO:0000256" key="4">
    <source>
        <dbReference type="ARBA" id="ARBA00022692"/>
    </source>
</evidence>
<keyword evidence="8" id="KW-0675">Receptor</keyword>
<feature type="domain" description="G-protein coupled receptors family 3 profile" evidence="14">
    <location>
        <begin position="236"/>
        <end position="470"/>
    </location>
</feature>
<feature type="transmembrane region" description="Helical" evidence="12">
    <location>
        <begin position="383"/>
        <end position="403"/>
    </location>
</feature>
<keyword evidence="5 12" id="KW-1133">Transmembrane helix</keyword>
<keyword evidence="13" id="KW-0732">Signal</keyword>
<feature type="transmembrane region" description="Helical" evidence="12">
    <location>
        <begin position="415"/>
        <end position="434"/>
    </location>
</feature>
<keyword evidence="3" id="KW-1003">Cell membrane</keyword>
<dbReference type="PANTHER" id="PTHR32546">
    <property type="entry name" value="G-PROTEIN COUPLED RECEPTOR 158-RELATED"/>
    <property type="match status" value="1"/>
</dbReference>
<accession>A0AAN5D4Q4</accession>
<comment type="similarity">
    <text evidence="2">Belongs to the G-protein coupled receptor 3 family.</text>
</comment>
<reference evidence="16" key="1">
    <citation type="submission" date="2022-10" db="EMBL/GenBank/DDBJ databases">
        <title>Genome assembly of Pristionchus species.</title>
        <authorList>
            <person name="Yoshida K."/>
            <person name="Sommer R.J."/>
        </authorList>
    </citation>
    <scope>NUCLEOTIDE SEQUENCE [LARGE SCALE GENOMIC DNA]</scope>
    <source>
        <strain evidence="16">RS5460</strain>
    </source>
</reference>
<feature type="transmembrane region" description="Helical" evidence="12">
    <location>
        <begin position="299"/>
        <end position="322"/>
    </location>
</feature>
<keyword evidence="16" id="KW-1185">Reference proteome</keyword>
<feature type="transmembrane region" description="Helical" evidence="12">
    <location>
        <begin position="236"/>
        <end position="256"/>
    </location>
</feature>
<proteinExistence type="inferred from homology"/>
<gene>
    <name evidence="15" type="ORF">PMAYCL1PPCAC_25867</name>
</gene>
<evidence type="ECO:0000256" key="3">
    <source>
        <dbReference type="ARBA" id="ARBA00022475"/>
    </source>
</evidence>
<keyword evidence="9" id="KW-0325">Glycoprotein</keyword>
<evidence type="ECO:0000256" key="2">
    <source>
        <dbReference type="ARBA" id="ARBA00007242"/>
    </source>
</evidence>
<organism evidence="15 16">
    <name type="scientific">Pristionchus mayeri</name>
    <dbReference type="NCBI Taxonomy" id="1317129"/>
    <lineage>
        <taxon>Eukaryota</taxon>
        <taxon>Metazoa</taxon>
        <taxon>Ecdysozoa</taxon>
        <taxon>Nematoda</taxon>
        <taxon>Chromadorea</taxon>
        <taxon>Rhabditida</taxon>
        <taxon>Rhabditina</taxon>
        <taxon>Diplogasteromorpha</taxon>
        <taxon>Diplogasteroidea</taxon>
        <taxon>Neodiplogasteridae</taxon>
        <taxon>Pristionchus</taxon>
    </lineage>
</organism>
<feature type="signal peptide" evidence="13">
    <location>
        <begin position="1"/>
        <end position="18"/>
    </location>
</feature>
<dbReference type="GO" id="GO:0005886">
    <property type="term" value="C:plasma membrane"/>
    <property type="evidence" value="ECO:0007669"/>
    <property type="project" value="UniProtKB-SubCell"/>
</dbReference>
<feature type="chain" id="PRO_5042886867" description="G-protein coupled receptors family 3 profile domain-containing protein" evidence="13">
    <location>
        <begin position="19"/>
        <end position="617"/>
    </location>
</feature>
<evidence type="ECO:0000313" key="16">
    <source>
        <dbReference type="Proteomes" id="UP001328107"/>
    </source>
</evidence>
<evidence type="ECO:0000256" key="6">
    <source>
        <dbReference type="ARBA" id="ARBA00023040"/>
    </source>
</evidence>
<evidence type="ECO:0000256" key="5">
    <source>
        <dbReference type="ARBA" id="ARBA00022989"/>
    </source>
</evidence>
<evidence type="ECO:0000256" key="12">
    <source>
        <dbReference type="SAM" id="Phobius"/>
    </source>
</evidence>
<comment type="subcellular location">
    <subcellularLocation>
        <location evidence="1">Cell membrane</location>
        <topology evidence="1">Multi-pass membrane protein</topology>
    </subcellularLocation>
</comment>
<sequence length="617" mass="69307">LLLLLLFVLRSLMRDAASCLVQAHLNHSSMTHLVLLLLLLRAGGSAAAQQQQPPAAAAAAAPVPLEVMLEALERTGAECNSKVDATPQIAFAFNFMYPSLVALVEKIARTRNDTNDVSKVKDVDPGQLSVDKLSTNHPSKTIFLESICPNKSESGETIIYPSSLWHARFEIPTDYGRGLIFRHNKVIHELDLCEEATCQTRCSLSLHSGLRVYAKECCGHGDVSICRSVGDRGRHMLILFNVLFASICVALIPLVCRARRSQHENRGWALMEIFLLGAIVLYSILLLDWMPFPQHEWSCGLAVCLRQIGFSMFYGSIILKIYRNLEEYRVRKAQHVSVREEDMLKYLACIMTITVTGMFAWIAGSAGNKALWKTSWPQCTIHAWGIISHFYELAFLLYGGILCYKARNSDWLERWQFTVAVCLEFVVTLVANLIRYSIRYTGNSDTLFTVTFVQLQLTVSVNLVIIIAPKFYVTGDNSRRSLALGGQTGRAHPSLAKLRDNILNGTLDFAEVPIHDMNPEDIRAELKRVYTQLRMYKLKNLYQDNPHISKRKGGGKRWSDKPKPPRRISVPNSSPQATKIKIEEDEKSDLTVESAPHNVLLSTTCQFQLEPNSSVRV</sequence>
<dbReference type="PANTHER" id="PTHR32546:SF26">
    <property type="entry name" value="SMOG, ISOFORM D"/>
    <property type="match status" value="1"/>
</dbReference>
<evidence type="ECO:0000256" key="10">
    <source>
        <dbReference type="ARBA" id="ARBA00023224"/>
    </source>
</evidence>
<evidence type="ECO:0000256" key="1">
    <source>
        <dbReference type="ARBA" id="ARBA00004651"/>
    </source>
</evidence>
<dbReference type="AlphaFoldDB" id="A0AAN5D4Q4"/>
<evidence type="ECO:0000256" key="7">
    <source>
        <dbReference type="ARBA" id="ARBA00023136"/>
    </source>
</evidence>
<dbReference type="InterPro" id="IPR043458">
    <property type="entry name" value="GPR158/179"/>
</dbReference>
<evidence type="ECO:0000256" key="11">
    <source>
        <dbReference type="SAM" id="MobiDB-lite"/>
    </source>
</evidence>